<dbReference type="Proteomes" id="UP001141629">
    <property type="component" value="Unassembled WGS sequence"/>
</dbReference>
<protein>
    <submittedName>
        <fullName evidence="5">Extracellular solute-binding protein</fullName>
    </submittedName>
</protein>
<dbReference type="PANTHER" id="PTHR30222">
    <property type="entry name" value="SPERMIDINE/PUTRESCINE-BINDING PERIPLASMIC PROTEIN"/>
    <property type="match status" value="1"/>
</dbReference>
<dbReference type="PROSITE" id="PS51318">
    <property type="entry name" value="TAT"/>
    <property type="match status" value="1"/>
</dbReference>
<keyword evidence="6" id="KW-1185">Reference proteome</keyword>
<evidence type="ECO:0000256" key="1">
    <source>
        <dbReference type="ARBA" id="ARBA00004418"/>
    </source>
</evidence>
<accession>A0A9X2Z882</accession>
<dbReference type="Gene3D" id="3.40.190.10">
    <property type="entry name" value="Periplasmic binding protein-like II"/>
    <property type="match status" value="2"/>
</dbReference>
<comment type="caution">
    <text evidence="5">The sequence shown here is derived from an EMBL/GenBank/DDBJ whole genome shotgun (WGS) entry which is preliminary data.</text>
</comment>
<evidence type="ECO:0000256" key="2">
    <source>
        <dbReference type="ARBA" id="ARBA00022448"/>
    </source>
</evidence>
<dbReference type="InterPro" id="IPR006311">
    <property type="entry name" value="TAT_signal"/>
</dbReference>
<evidence type="ECO:0000256" key="3">
    <source>
        <dbReference type="ARBA" id="ARBA00022729"/>
    </source>
</evidence>
<evidence type="ECO:0000256" key="4">
    <source>
        <dbReference type="ARBA" id="ARBA00022764"/>
    </source>
</evidence>
<organism evidence="5 6">
    <name type="scientific">Mycobacterium yunnanensis</name>
    <dbReference type="NCBI Taxonomy" id="368477"/>
    <lineage>
        <taxon>Bacteria</taxon>
        <taxon>Bacillati</taxon>
        <taxon>Actinomycetota</taxon>
        <taxon>Actinomycetes</taxon>
        <taxon>Mycobacteriales</taxon>
        <taxon>Mycobacteriaceae</taxon>
        <taxon>Mycobacterium</taxon>
    </lineage>
</organism>
<dbReference type="EMBL" id="JACKVK010000022">
    <property type="protein sequence ID" value="MCV7424728.1"/>
    <property type="molecule type" value="Genomic_DNA"/>
</dbReference>
<evidence type="ECO:0000313" key="5">
    <source>
        <dbReference type="EMBL" id="MCV7424728.1"/>
    </source>
</evidence>
<dbReference type="AlphaFoldDB" id="A0A9X2Z882"/>
<evidence type="ECO:0000313" key="6">
    <source>
        <dbReference type="Proteomes" id="UP001141629"/>
    </source>
</evidence>
<proteinExistence type="predicted"/>
<dbReference type="PANTHER" id="PTHR30222:SF17">
    <property type="entry name" value="SPERMIDINE_PUTRESCINE-BINDING PERIPLASMIC PROTEIN"/>
    <property type="match status" value="1"/>
</dbReference>
<reference evidence="5" key="2">
    <citation type="journal article" date="2022" name="BMC Genomics">
        <title>Comparative genome analysis of mycobacteria focusing on tRNA and non-coding RNA.</title>
        <authorList>
            <person name="Behra P.R.K."/>
            <person name="Pettersson B.M.F."/>
            <person name="Ramesh M."/>
            <person name="Das S."/>
            <person name="Dasgupta S."/>
            <person name="Kirsebom L.A."/>
        </authorList>
    </citation>
    <scope>NUCLEOTIDE SEQUENCE</scope>
    <source>
        <strain evidence="5">DSM 44838</strain>
    </source>
</reference>
<sequence>MDNVAAASSGSFPKALGNRALSRRRFLTGSAGAAAGLTVLGGALAACGSDSGGKGEVVVLSWESYVAKEIMAGFEKTTGIKVKGVAAESDQDMFAKIKAGGGSQYDIVFGNCGWAPTYHQNDLTEVLDLAQIPASKDLFPVFTEDPSLPYVISPGKVLLYPNMWAALSLAWNVDAPYQPSMPLSWNALWQAPKNKAILEGSAEDFIALAGLANGVPRKDIYAMQGPTLDAAAAKLGSLKPFQISKNSDDAIARALASQGAYAGFASSLGMAQRANSQFGQGKVVVKAEVPTEGSIGWIDGPQLVKNAKNRDNALTFINYFGGDVANQEYLWGANFYSQCSRVSTDRVIAAGGEGATVAKSLGSDRPDLAKQLVFQAQPQHPDAWAAAYDQVMG</sequence>
<reference evidence="5" key="1">
    <citation type="submission" date="2020-07" db="EMBL/GenBank/DDBJ databases">
        <authorList>
            <person name="Pettersson B.M.F."/>
            <person name="Behra P.R.K."/>
            <person name="Ramesh M."/>
            <person name="Das S."/>
            <person name="Dasgupta S."/>
            <person name="Kirsebom L.A."/>
        </authorList>
    </citation>
    <scope>NUCLEOTIDE SEQUENCE</scope>
    <source>
        <strain evidence="5">DSM 44838</strain>
    </source>
</reference>
<dbReference type="GO" id="GO:0019808">
    <property type="term" value="F:polyamine binding"/>
    <property type="evidence" value="ECO:0007669"/>
    <property type="project" value="InterPro"/>
</dbReference>
<dbReference type="PRINTS" id="PR00909">
    <property type="entry name" value="SPERMDNBNDNG"/>
</dbReference>
<dbReference type="GO" id="GO:0042597">
    <property type="term" value="C:periplasmic space"/>
    <property type="evidence" value="ECO:0007669"/>
    <property type="project" value="UniProtKB-SubCell"/>
</dbReference>
<comment type="subcellular location">
    <subcellularLocation>
        <location evidence="1">Periplasm</location>
    </subcellularLocation>
</comment>
<keyword evidence="3" id="KW-0732">Signal</keyword>
<keyword evidence="4" id="KW-0574">Periplasm</keyword>
<keyword evidence="2" id="KW-0813">Transport</keyword>
<dbReference type="InterPro" id="IPR001188">
    <property type="entry name" value="Sperm_putr-bd"/>
</dbReference>
<name>A0A9X2Z882_9MYCO</name>
<dbReference type="RefSeq" id="WP_263999818.1">
    <property type="nucleotide sequence ID" value="NZ_JACKVK010000022.1"/>
</dbReference>
<dbReference type="GO" id="GO:0015846">
    <property type="term" value="P:polyamine transport"/>
    <property type="evidence" value="ECO:0007669"/>
    <property type="project" value="InterPro"/>
</dbReference>
<gene>
    <name evidence="5" type="ORF">H7K45_29735</name>
</gene>
<dbReference type="SUPFAM" id="SSF53850">
    <property type="entry name" value="Periplasmic binding protein-like II"/>
    <property type="match status" value="1"/>
</dbReference>